<comment type="caution">
    <text evidence="1">The sequence shown here is derived from an EMBL/GenBank/DDBJ whole genome shotgun (WGS) entry which is preliminary data.</text>
</comment>
<dbReference type="RefSeq" id="WP_370562298.1">
    <property type="nucleotide sequence ID" value="NZ_JBFWIB010000001.1"/>
</dbReference>
<keyword evidence="2" id="KW-1185">Reference proteome</keyword>
<name>A0ABV4HLX0_9GAMM</name>
<gene>
    <name evidence="1" type="ORF">AB6713_02795</name>
</gene>
<evidence type="ECO:0000313" key="2">
    <source>
        <dbReference type="Proteomes" id="UP001566331"/>
    </source>
</evidence>
<accession>A0ABV4HLX0</accession>
<proteinExistence type="predicted"/>
<protein>
    <submittedName>
        <fullName evidence="1">Uncharacterized protein</fullName>
    </submittedName>
</protein>
<organism evidence="1 2">
    <name type="scientific">Luteimonas salinilitoris</name>
    <dbReference type="NCBI Taxonomy" id="3237697"/>
    <lineage>
        <taxon>Bacteria</taxon>
        <taxon>Pseudomonadati</taxon>
        <taxon>Pseudomonadota</taxon>
        <taxon>Gammaproteobacteria</taxon>
        <taxon>Lysobacterales</taxon>
        <taxon>Lysobacteraceae</taxon>
        <taxon>Luteimonas</taxon>
    </lineage>
</organism>
<reference evidence="1 2" key="1">
    <citation type="submission" date="2024-07" db="EMBL/GenBank/DDBJ databases">
        <title>Luteimonas salilacus sp. nov., isolated from the shore soil of Salt Lake in Tibet of China.</title>
        <authorList>
            <person name="Zhang X."/>
            <person name="Li A."/>
        </authorList>
    </citation>
    <scope>NUCLEOTIDE SEQUENCE [LARGE SCALE GENOMIC DNA]</scope>
    <source>
        <strain evidence="1 2">B3-2-R+30</strain>
    </source>
</reference>
<sequence length="153" mass="17498">MTKIIADAGSLCARKNEPATADIWLEINGTEFPARNWNDFAVVIMGWWSDALLRILRKISDRELIDFMDGPYAVEVTCVPGGRLMLRALQGVDRKLEVEAGEVFTLSFVHEFVFQAHRLLDACKHKNWWSKDAEMLAASLQPLNLELLRIRNR</sequence>
<evidence type="ECO:0000313" key="1">
    <source>
        <dbReference type="EMBL" id="MEZ0473543.1"/>
    </source>
</evidence>
<dbReference type="EMBL" id="JBFWIC010000002">
    <property type="protein sequence ID" value="MEZ0473543.1"/>
    <property type="molecule type" value="Genomic_DNA"/>
</dbReference>
<dbReference type="Proteomes" id="UP001566331">
    <property type="component" value="Unassembled WGS sequence"/>
</dbReference>